<feature type="compositionally biased region" description="Pro residues" evidence="6">
    <location>
        <begin position="573"/>
        <end position="583"/>
    </location>
</feature>
<evidence type="ECO:0000259" key="7">
    <source>
        <dbReference type="Pfam" id="PF04182"/>
    </source>
</evidence>
<evidence type="ECO:0000313" key="9">
    <source>
        <dbReference type="EMBL" id="WFD46438.1"/>
    </source>
</evidence>
<dbReference type="SUPFAM" id="SSF46785">
    <property type="entry name" value="Winged helix' DNA-binding domain"/>
    <property type="match status" value="1"/>
</dbReference>
<dbReference type="InterPro" id="IPR036388">
    <property type="entry name" value="WH-like_DNA-bd_sf"/>
</dbReference>
<dbReference type="InterPro" id="IPR036390">
    <property type="entry name" value="WH_DNA-bd_sf"/>
</dbReference>
<dbReference type="PANTHER" id="PTHR15180">
    <property type="entry name" value="GENERAL TRANSCRIPTION FACTOR 3C POLYPEPTIDE 1"/>
    <property type="match status" value="1"/>
</dbReference>
<dbReference type="Pfam" id="PF04182">
    <property type="entry name" value="B-block_TFIIIC"/>
    <property type="match status" value="1"/>
</dbReference>
<dbReference type="Proteomes" id="UP000818624">
    <property type="component" value="Chromosome 1"/>
</dbReference>
<reference evidence="9 10" key="1">
    <citation type="journal article" date="2020" name="Elife">
        <title>Loss of centromere function drives karyotype evolution in closely related Malassezia species.</title>
        <authorList>
            <person name="Sankaranarayanan S.R."/>
            <person name="Ianiri G."/>
            <person name="Coelho M.A."/>
            <person name="Reza M.H."/>
            <person name="Thimmappa B.C."/>
            <person name="Ganguly P."/>
            <person name="Vadnala R.N."/>
            <person name="Sun S."/>
            <person name="Siddharthan R."/>
            <person name="Tellgren-Roth C."/>
            <person name="Dawson T.L."/>
            <person name="Heitman J."/>
            <person name="Sanyal K."/>
        </authorList>
    </citation>
    <scope>NUCLEOTIDE SEQUENCE [LARGE SCALE GENOMIC DNA]</scope>
    <source>
        <strain evidence="9">CBS14141</strain>
    </source>
</reference>
<feature type="domain" description="Transcription factor tau subunit sfc3/Tfc3 C-terminal" evidence="8">
    <location>
        <begin position="1176"/>
        <end position="1599"/>
    </location>
</feature>
<feature type="compositionally biased region" description="Low complexity" evidence="6">
    <location>
        <begin position="742"/>
        <end position="755"/>
    </location>
</feature>
<feature type="compositionally biased region" description="Low complexity" evidence="6">
    <location>
        <begin position="944"/>
        <end position="959"/>
    </location>
</feature>
<evidence type="ECO:0000259" key="8">
    <source>
        <dbReference type="Pfam" id="PF20222"/>
    </source>
</evidence>
<dbReference type="Gene3D" id="1.10.10.10">
    <property type="entry name" value="Winged helix-like DNA-binding domain superfamily/Winged helix DNA-binding domain"/>
    <property type="match status" value="1"/>
</dbReference>
<sequence>MLARLLAYCVEQIALDGEQGTDVERVFAFAAACIARTGVRAVLDAPYRAYVWEALVAHPDVYVGVAVERAAPKSERRTSVLGKAAPASMAPDRIASGPLAALQHAHGDALRVAVDAQRVRRLLTGTDDPAYLSPAAYVVLQHVSRARAAGLTVVELGKATHYDQKTVFYLVKALVERDLVAKFAAPEMGHVSNYIVCKAFLADNPQWQAQQNALGDAAHAEDAQPRWMDVDRLATIEQQRESDDEDDDAMPELAVEGAASEGSDMLAFPLLSEEQSKVWLHSRQDLLRQRLFGLLRASPAHMTPRRLLATRLGLRSVPGTKRALIAFLNRNVTAGYVERVRVQLGHLTPLYLRATERGLHALSDDGAADAPPDAFLASWTVEREASVEQQLVRYISARGSHGCTLHELAVHFHASTDVKRMIEQILAGQTAPPYTPLTICAPFEQKGRERRIRYYTFAGFQARCADDGVDLAAALGLPPHAPIPTAAAPLPPTLPGEAAFADSDAYTAALAGLQRHELGFFRDATGPVALRKRKATNVDPVTGQPKRGRPRKIKAEDRAASTAEADAAAETAAPPPAPVPAVAPAPRLPDAWAQLQPAPVRAEARRTNMSTFHRSTLLLSAVESAGGAVDELDVPRLLQQAGGPDLADRTTRAKAIDEAVRRGLLRTTKVQRDAGDAHRQRTILYLPSLAADQLQAVVQDVVQGRSASRAGVTKRSDVTGAEAGLLDAAPATLPWATSDKVPAAPADEAGTPTADPADDPATRHAFARLSHVLRAFYGFSHGAAARLHLFHAAAATQPTAPDVDLTWFWTACPVWTYVALVPVKLRTRTVVRTVLSEAARTMPVHELSEPVAQRLGLRRIKAHAVRFQSYAEQLVALGVAAREGTDQYRLCTDAELGGTHYDLRTREGIDAYWAALRAAYAPAGEGGDGDGEGGEEDGRERSADQAAGGADANSSGATHRPPPPRLPFLRTHHAWQDTFHLRRPQKAFLRRYSQHETTDALVARVAHACLAPVEAVAAFLRAPRRAARPVRDVLADKVAARRAQRATEFDALLAAEQAEHTVAPERQPAVERLLAQHRRRYLHGREALTPAELQARLRSTLAARPARRSRTGVRRRARRTLAWTYERQELLRDAYVVLSEAHARRGDARAAPDPAPLLQLVEAPADDTGAAWATWRARWKQLVHTPSEVATLRVLVRAWAPLADAARADGTLPPLDAPADVARSIAHLRAHLDKPAALAHAGVARDVALPRTVSAADAARWMPLAPRTSLALANANQPMVHRVHAQRSHAASVATFAAPRARVPSPDLAACLAEAGVRMAVGGAPGALAHLVRVLGDAAVDAAVARLVARRVVRIVGERQGRVQLAFADEHARALQEPIARSTFRDAQRATAALGADGGATALPCATDGETAAYIAWLDAGAVRAEVDVAPLVELRKRTQLNARTLDDAETECRVALRPMAAVDAHIVVPEPAAIDAPAKGATSDAVPVALAEVLAAAGADGVCVAALDDAQRRAAAAALDDAHPAIACVGWDDARVVARAHLDAWTLPAGDDDHGGARFVPSAWRDVHGAVRRDVWLQRAALVHAWCVARAGVSLAHLVAQLAPALDRREVVEVVDALATAELVRVRAPEAWRVTRDADVVLEGGAAPWWSVHLP</sequence>
<comment type="subcellular location">
    <subcellularLocation>
        <location evidence="1">Nucleus</location>
    </subcellularLocation>
</comment>
<gene>
    <name evidence="9" type="ORF">GLX27_001073</name>
</gene>
<dbReference type="InterPro" id="IPR007309">
    <property type="entry name" value="TFIIIC_Bblock-bd"/>
</dbReference>
<dbReference type="InterPro" id="IPR044210">
    <property type="entry name" value="Tfc3-like"/>
</dbReference>
<feature type="domain" description="B-block binding subunit of TFIIIC" evidence="7">
    <location>
        <begin position="135"/>
        <end position="201"/>
    </location>
</feature>
<evidence type="ECO:0000313" key="10">
    <source>
        <dbReference type="Proteomes" id="UP000818624"/>
    </source>
</evidence>
<keyword evidence="9" id="KW-0436">Ligase</keyword>
<feature type="compositionally biased region" description="Low complexity" evidence="6">
    <location>
        <begin position="560"/>
        <end position="572"/>
    </location>
</feature>
<name>A0ABY8ELK9_MALFU</name>
<dbReference type="EMBL" id="CP046234">
    <property type="protein sequence ID" value="WFD46438.1"/>
    <property type="molecule type" value="Genomic_DNA"/>
</dbReference>
<evidence type="ECO:0000256" key="6">
    <source>
        <dbReference type="SAM" id="MobiDB-lite"/>
    </source>
</evidence>
<evidence type="ECO:0000256" key="4">
    <source>
        <dbReference type="ARBA" id="ARBA00023163"/>
    </source>
</evidence>
<feature type="region of interest" description="Disordered" evidence="6">
    <location>
        <begin position="923"/>
        <end position="967"/>
    </location>
</feature>
<keyword evidence="3" id="KW-0238">DNA-binding</keyword>
<feature type="region of interest" description="Disordered" evidence="6">
    <location>
        <begin position="531"/>
        <end position="583"/>
    </location>
</feature>
<organism evidence="9 10">
    <name type="scientific">Malassezia furfur</name>
    <name type="common">Pityriasis versicolor infection agent</name>
    <name type="synonym">Pityrosporum furfur</name>
    <dbReference type="NCBI Taxonomy" id="55194"/>
    <lineage>
        <taxon>Eukaryota</taxon>
        <taxon>Fungi</taxon>
        <taxon>Dikarya</taxon>
        <taxon>Basidiomycota</taxon>
        <taxon>Ustilaginomycotina</taxon>
        <taxon>Malasseziomycetes</taxon>
        <taxon>Malasseziales</taxon>
        <taxon>Malasseziaceae</taxon>
        <taxon>Malassezia</taxon>
    </lineage>
</organism>
<protein>
    <submittedName>
        <fullName evidence="9">Oxalate--CoA ligase</fullName>
        <ecNumber evidence="9">6.2.1.8</ecNumber>
    </submittedName>
</protein>
<feature type="region of interest" description="Disordered" evidence="6">
    <location>
        <begin position="741"/>
        <end position="761"/>
    </location>
</feature>
<dbReference type="InterPro" id="IPR046488">
    <property type="entry name" value="Sfc3/Tfc3_C"/>
</dbReference>
<dbReference type="EC" id="6.2.1.8" evidence="9"/>
<evidence type="ECO:0000256" key="2">
    <source>
        <dbReference type="ARBA" id="ARBA00022553"/>
    </source>
</evidence>
<keyword evidence="4" id="KW-0804">Transcription</keyword>
<evidence type="ECO:0000256" key="5">
    <source>
        <dbReference type="ARBA" id="ARBA00023242"/>
    </source>
</evidence>
<keyword evidence="5" id="KW-0539">Nucleus</keyword>
<proteinExistence type="predicted"/>
<accession>A0ABY8ELK9</accession>
<evidence type="ECO:0000256" key="3">
    <source>
        <dbReference type="ARBA" id="ARBA00023125"/>
    </source>
</evidence>
<keyword evidence="10" id="KW-1185">Reference proteome</keyword>
<dbReference type="GO" id="GO:0050203">
    <property type="term" value="F:oxalate-CoA ligase activity"/>
    <property type="evidence" value="ECO:0007669"/>
    <property type="project" value="UniProtKB-EC"/>
</dbReference>
<keyword evidence="2" id="KW-0597">Phosphoprotein</keyword>
<evidence type="ECO:0000256" key="1">
    <source>
        <dbReference type="ARBA" id="ARBA00004123"/>
    </source>
</evidence>
<dbReference type="Pfam" id="PF20222">
    <property type="entry name" value="DUF6581"/>
    <property type="match status" value="1"/>
</dbReference>
<dbReference type="PANTHER" id="PTHR15180:SF1">
    <property type="entry name" value="GENERAL TRANSCRIPTION FACTOR 3C POLYPEPTIDE 1"/>
    <property type="match status" value="1"/>
</dbReference>